<feature type="domain" description="Methyltransferase" evidence="2">
    <location>
        <begin position="26"/>
        <end position="122"/>
    </location>
</feature>
<dbReference type="GO" id="GO:0008168">
    <property type="term" value="F:methyltransferase activity"/>
    <property type="evidence" value="ECO:0007669"/>
    <property type="project" value="UniProtKB-KW"/>
</dbReference>
<dbReference type="AlphaFoldDB" id="A0A1Y0ITD8"/>
<keyword evidence="3" id="KW-0489">Methyltransferase</keyword>
<keyword evidence="4" id="KW-1185">Reference proteome</keyword>
<dbReference type="CDD" id="cd02440">
    <property type="entry name" value="AdoMet_MTases"/>
    <property type="match status" value="1"/>
</dbReference>
<evidence type="ECO:0000256" key="1">
    <source>
        <dbReference type="ARBA" id="ARBA00022679"/>
    </source>
</evidence>
<dbReference type="InterPro" id="IPR029063">
    <property type="entry name" value="SAM-dependent_MTases_sf"/>
</dbReference>
<evidence type="ECO:0000259" key="2">
    <source>
        <dbReference type="Pfam" id="PF13649"/>
    </source>
</evidence>
<dbReference type="GO" id="GO:0032259">
    <property type="term" value="P:methylation"/>
    <property type="evidence" value="ECO:0007669"/>
    <property type="project" value="UniProtKB-KW"/>
</dbReference>
<sequence>MKPTNGMLLEHLARYYFAAPYVQGTVLDFATGAGYGAHLIAKLCKSRIDSVLGVDLDPAVVDYARQTYYHPLVKYEVQDVLDPALAQKIGPYDTILSFETIEHIADDVQFLKNCYDLLAPGGTLVLSSPFGAGRGKPCLSPWHVHQFTEDEFHALFTDFRDVQFYYQHGVLFEPKRAGVRYPFGIAVCTK</sequence>
<evidence type="ECO:0000313" key="4">
    <source>
        <dbReference type="Proteomes" id="UP000195437"/>
    </source>
</evidence>
<dbReference type="InterPro" id="IPR041698">
    <property type="entry name" value="Methyltransf_25"/>
</dbReference>
<dbReference type="EMBL" id="CP021434">
    <property type="protein sequence ID" value="ARU63781.1"/>
    <property type="molecule type" value="Genomic_DNA"/>
</dbReference>
<name>A0A1Y0ITD8_9BACL</name>
<dbReference type="PANTHER" id="PTHR43861">
    <property type="entry name" value="TRANS-ACONITATE 2-METHYLTRANSFERASE-RELATED"/>
    <property type="match status" value="1"/>
</dbReference>
<keyword evidence="1 3" id="KW-0808">Transferase</keyword>
<proteinExistence type="predicted"/>
<reference evidence="4" key="1">
    <citation type="submission" date="2017-05" db="EMBL/GenBank/DDBJ databases">
        <authorList>
            <person name="Sung H."/>
        </authorList>
    </citation>
    <scope>NUCLEOTIDE SEQUENCE [LARGE SCALE GENOMIC DNA]</scope>
    <source>
        <strain evidence="4">AR23208</strain>
    </source>
</reference>
<accession>A0A1Y0ITD8</accession>
<dbReference type="Proteomes" id="UP000195437">
    <property type="component" value="Chromosome"/>
</dbReference>
<dbReference type="Pfam" id="PF13649">
    <property type="entry name" value="Methyltransf_25"/>
    <property type="match status" value="1"/>
</dbReference>
<dbReference type="SUPFAM" id="SSF53335">
    <property type="entry name" value="S-adenosyl-L-methionine-dependent methyltransferases"/>
    <property type="match status" value="1"/>
</dbReference>
<protein>
    <submittedName>
        <fullName evidence="3">SAM-dependent methyltransferase</fullName>
    </submittedName>
</protein>
<evidence type="ECO:0000313" key="3">
    <source>
        <dbReference type="EMBL" id="ARU63781.1"/>
    </source>
</evidence>
<dbReference type="Gene3D" id="3.40.50.150">
    <property type="entry name" value="Vaccinia Virus protein VP39"/>
    <property type="match status" value="1"/>
</dbReference>
<dbReference type="OrthoDB" id="8936324at2"/>
<gene>
    <name evidence="3" type="ORF">CBW65_04045</name>
</gene>
<organism evidence="3 4">
    <name type="scientific">Tumebacillus avium</name>
    <dbReference type="NCBI Taxonomy" id="1903704"/>
    <lineage>
        <taxon>Bacteria</taxon>
        <taxon>Bacillati</taxon>
        <taxon>Bacillota</taxon>
        <taxon>Bacilli</taxon>
        <taxon>Bacillales</taxon>
        <taxon>Alicyclobacillaceae</taxon>
        <taxon>Tumebacillus</taxon>
    </lineage>
</organism>
<dbReference type="KEGG" id="tum:CBW65_04045"/>